<keyword evidence="3" id="KW-1185">Reference proteome</keyword>
<evidence type="ECO:0000256" key="1">
    <source>
        <dbReference type="SAM" id="Phobius"/>
    </source>
</evidence>
<evidence type="ECO:0000313" key="3">
    <source>
        <dbReference type="Proteomes" id="UP000323144"/>
    </source>
</evidence>
<dbReference type="EMBL" id="CP043026">
    <property type="protein sequence ID" value="QEH62238.1"/>
    <property type="molecule type" value="Genomic_DNA"/>
</dbReference>
<proteinExistence type="predicted"/>
<name>A0A5B9Y4Z3_9MOLU</name>
<sequence>MKNFLVYRAKKWKFYFFSFLFCLAVVVVNVVLINTKQESNTTLGAIVNNVKIFSPVMLLLVVPFLTTIEGWYFIGKFTSEEDSFIDDLVEERNKALGAFRDYILSIIFIAFYVFSIYILNTFVLAIKISDWSANGKVLSSNLLMSTVAIMIWLPFSVIVVAIFKGKKTVIIVSILFFLASISISLVSSFFFSKGYEDKDIVLNFNEAQEGGQSKTRSILYKDFVENTSLQSSEFYNKYYDGVNDDEEFLAATNNLLEFNSIKGVVFITKNESVVVIDEIDENLTEREMVDYFFEDDEVDRLFQYFMFSPIFNSELKEYVEFFKERPSDFEHYRDMFSIQHLKRIDFTYVPDDIYRSWNVNDKGFYTSFDANEPFLNEVSIKIMKELFLYMFYRTSYFKNTLLIEIINSILEKSSNDLNTIKIIDDWNFMGKTITEEGVTYTPNELFEKKVSVIYNNMKLENSTVDDSSYNSIRNSEKTEYFANALNISTYFDKLALSLLDEKDLEINQKQVTLGRYTLYNQSFLRKVNFVEDEQGRKWGGFDFRLNDYLKIIMPFLFSIMAILNSCALAATILVSRENTEDVGLEELSQKLIALRKQI</sequence>
<dbReference type="RefSeq" id="WP_166508602.1">
    <property type="nucleotide sequence ID" value="NZ_CP043026.1"/>
</dbReference>
<feature type="transmembrane region" description="Helical" evidence="1">
    <location>
        <begin position="102"/>
        <end position="122"/>
    </location>
</feature>
<reference evidence="2 3" key="1">
    <citation type="submission" date="2019-08" db="EMBL/GenBank/DDBJ databases">
        <title>Complete genome sequence of Spiroplasma chinense CCH (DSM 19755).</title>
        <authorList>
            <person name="Shen H.-Y."/>
            <person name="Lin Y.-C."/>
            <person name="Chou L."/>
            <person name="Kuo C.-H."/>
        </authorList>
    </citation>
    <scope>NUCLEOTIDE SEQUENCE [LARGE SCALE GENOMIC DNA]</scope>
    <source>
        <strain evidence="2 3">CCH</strain>
    </source>
</reference>
<feature type="transmembrane region" description="Helical" evidence="1">
    <location>
        <begin position="12"/>
        <end position="32"/>
    </location>
</feature>
<dbReference type="KEGG" id="schi:SCHIN_v1c10450"/>
<accession>A0A5B9Y4Z3</accession>
<feature type="transmembrane region" description="Helical" evidence="1">
    <location>
        <begin position="52"/>
        <end position="74"/>
    </location>
</feature>
<keyword evidence="1" id="KW-0812">Transmembrane</keyword>
<feature type="transmembrane region" description="Helical" evidence="1">
    <location>
        <begin position="170"/>
        <end position="191"/>
    </location>
</feature>
<organism evidence="2 3">
    <name type="scientific">Spiroplasma chinense</name>
    <dbReference type="NCBI Taxonomy" id="216932"/>
    <lineage>
        <taxon>Bacteria</taxon>
        <taxon>Bacillati</taxon>
        <taxon>Mycoplasmatota</taxon>
        <taxon>Mollicutes</taxon>
        <taxon>Entomoplasmatales</taxon>
        <taxon>Spiroplasmataceae</taxon>
        <taxon>Spiroplasma</taxon>
    </lineage>
</organism>
<evidence type="ECO:0000313" key="2">
    <source>
        <dbReference type="EMBL" id="QEH62238.1"/>
    </source>
</evidence>
<protein>
    <submittedName>
        <fullName evidence="2">Uncharacterized protein</fullName>
    </submittedName>
</protein>
<gene>
    <name evidence="2" type="ORF">SCHIN_v1c10450</name>
</gene>
<dbReference type="AlphaFoldDB" id="A0A5B9Y4Z3"/>
<dbReference type="Proteomes" id="UP000323144">
    <property type="component" value="Chromosome"/>
</dbReference>
<feature type="transmembrane region" description="Helical" evidence="1">
    <location>
        <begin position="551"/>
        <end position="574"/>
    </location>
</feature>
<feature type="transmembrane region" description="Helical" evidence="1">
    <location>
        <begin position="142"/>
        <end position="163"/>
    </location>
</feature>
<keyword evidence="1" id="KW-1133">Transmembrane helix</keyword>
<keyword evidence="1" id="KW-0472">Membrane</keyword>